<evidence type="ECO:0000313" key="2">
    <source>
        <dbReference type="EMBL" id="GBL78757.1"/>
    </source>
</evidence>
<keyword evidence="1" id="KW-0812">Transmembrane</keyword>
<feature type="transmembrane region" description="Helical" evidence="1">
    <location>
        <begin position="12"/>
        <end position="34"/>
    </location>
</feature>
<keyword evidence="3" id="KW-1185">Reference proteome</keyword>
<evidence type="ECO:0000313" key="3">
    <source>
        <dbReference type="Proteomes" id="UP000499080"/>
    </source>
</evidence>
<keyword evidence="1" id="KW-0472">Membrane</keyword>
<sequence length="92" mass="10198">EPFVLYKVAYSWIPALGCIVTVVFIFIGSILTGWNKTLILPDSKCLSPVVGLRRKGYDDSDAQSHMDGISPGWENKLELTKLKDGNQTEQAL</sequence>
<dbReference type="Proteomes" id="UP000499080">
    <property type="component" value="Unassembled WGS sequence"/>
</dbReference>
<dbReference type="AlphaFoldDB" id="A0A4Y2AGL5"/>
<keyword evidence="1" id="KW-1133">Transmembrane helix</keyword>
<organism evidence="2 3">
    <name type="scientific">Araneus ventricosus</name>
    <name type="common">Orbweaver spider</name>
    <name type="synonym">Epeira ventricosa</name>
    <dbReference type="NCBI Taxonomy" id="182803"/>
    <lineage>
        <taxon>Eukaryota</taxon>
        <taxon>Metazoa</taxon>
        <taxon>Ecdysozoa</taxon>
        <taxon>Arthropoda</taxon>
        <taxon>Chelicerata</taxon>
        <taxon>Arachnida</taxon>
        <taxon>Araneae</taxon>
        <taxon>Araneomorphae</taxon>
        <taxon>Entelegynae</taxon>
        <taxon>Araneoidea</taxon>
        <taxon>Araneidae</taxon>
        <taxon>Araneus</taxon>
    </lineage>
</organism>
<reference evidence="2 3" key="1">
    <citation type="journal article" date="2019" name="Sci. Rep.">
        <title>Orb-weaving spider Araneus ventricosus genome elucidates the spidroin gene catalogue.</title>
        <authorList>
            <person name="Kono N."/>
            <person name="Nakamura H."/>
            <person name="Ohtoshi R."/>
            <person name="Moran D.A.P."/>
            <person name="Shinohara A."/>
            <person name="Yoshida Y."/>
            <person name="Fujiwara M."/>
            <person name="Mori M."/>
            <person name="Tomita M."/>
            <person name="Arakawa K."/>
        </authorList>
    </citation>
    <scope>NUCLEOTIDE SEQUENCE [LARGE SCALE GENOMIC DNA]</scope>
</reference>
<accession>A0A4Y2AGL5</accession>
<comment type="caution">
    <text evidence="2">The sequence shown here is derived from an EMBL/GenBank/DDBJ whole genome shotgun (WGS) entry which is preliminary data.</text>
</comment>
<proteinExistence type="predicted"/>
<evidence type="ECO:0000256" key="1">
    <source>
        <dbReference type="SAM" id="Phobius"/>
    </source>
</evidence>
<gene>
    <name evidence="2" type="ORF">AVEN_151249_1</name>
</gene>
<dbReference type="EMBL" id="BGPR01231969">
    <property type="protein sequence ID" value="GBL78757.1"/>
    <property type="molecule type" value="Genomic_DNA"/>
</dbReference>
<name>A0A4Y2AGL5_ARAVE</name>
<feature type="non-terminal residue" evidence="2">
    <location>
        <position position="1"/>
    </location>
</feature>
<protein>
    <submittedName>
        <fullName evidence="2">Uncharacterized protein</fullName>
    </submittedName>
</protein>